<dbReference type="eggNOG" id="COG4704">
    <property type="taxonomic scope" value="Bacteria"/>
</dbReference>
<dbReference type="KEGG" id="ssan:NX02_17795"/>
<dbReference type="EMBL" id="CP006644">
    <property type="protein sequence ID" value="AHE55233.1"/>
    <property type="molecule type" value="Genomic_DNA"/>
</dbReference>
<dbReference type="AlphaFoldDB" id="W0AG19"/>
<sequence>MSKLWRTLIAGPLVLTALAVPAYAGALGPDAAVCDAGQGPSVLVRVEGFKARTGKLRVQIYGGNAAEFLEKGKWLKRVDLPVTRSGVMDVCVGLPAAGNYAVAVRHDVDGNGKSGWSDGGGFSRNPHLSLTNLKPKHSAVVIPVGAATRTVDVVLNYRSGLSIRPIEGSR</sequence>
<organism evidence="2 3">
    <name type="scientific">Sphingomonas sanxanigenens DSM 19645 = NX02</name>
    <dbReference type="NCBI Taxonomy" id="1123269"/>
    <lineage>
        <taxon>Bacteria</taxon>
        <taxon>Pseudomonadati</taxon>
        <taxon>Pseudomonadota</taxon>
        <taxon>Alphaproteobacteria</taxon>
        <taxon>Sphingomonadales</taxon>
        <taxon>Sphingomonadaceae</taxon>
        <taxon>Sphingomonas</taxon>
    </lineage>
</organism>
<evidence type="ECO:0000313" key="3">
    <source>
        <dbReference type="Proteomes" id="UP000018851"/>
    </source>
</evidence>
<dbReference type="Pfam" id="PF09912">
    <property type="entry name" value="DUF2141"/>
    <property type="match status" value="1"/>
</dbReference>
<dbReference type="STRING" id="1123269.NX02_17795"/>
<keyword evidence="1" id="KW-0732">Signal</keyword>
<dbReference type="InterPro" id="IPR018673">
    <property type="entry name" value="DUF2141"/>
</dbReference>
<evidence type="ECO:0000256" key="1">
    <source>
        <dbReference type="SAM" id="SignalP"/>
    </source>
</evidence>
<evidence type="ECO:0008006" key="4">
    <source>
        <dbReference type="Google" id="ProtNLM"/>
    </source>
</evidence>
<protein>
    <recommendedName>
        <fullName evidence="4">DUF2141 domain-containing protein</fullName>
    </recommendedName>
</protein>
<accession>W0AG19</accession>
<feature type="signal peptide" evidence="1">
    <location>
        <begin position="1"/>
        <end position="24"/>
    </location>
</feature>
<gene>
    <name evidence="2" type="ORF">NX02_17795</name>
</gene>
<feature type="chain" id="PRO_5004786242" description="DUF2141 domain-containing protein" evidence="1">
    <location>
        <begin position="25"/>
        <end position="170"/>
    </location>
</feature>
<keyword evidence="3" id="KW-1185">Reference proteome</keyword>
<dbReference type="RefSeq" id="WP_025293418.1">
    <property type="nucleotide sequence ID" value="NZ_CP006644.1"/>
</dbReference>
<proteinExistence type="predicted"/>
<dbReference type="PATRIC" id="fig|1123269.5.peg.3484"/>
<name>W0AG19_9SPHN</name>
<reference evidence="2 3" key="1">
    <citation type="submission" date="2013-07" db="EMBL/GenBank/DDBJ databases">
        <title>Completed genome of Sphingomonas sanxanigenens NX02.</title>
        <authorList>
            <person name="Ma T."/>
            <person name="Huang H."/>
            <person name="Wu M."/>
            <person name="Li X."/>
            <person name="Li G."/>
        </authorList>
    </citation>
    <scope>NUCLEOTIDE SEQUENCE [LARGE SCALE GENOMIC DNA]</scope>
    <source>
        <strain evidence="2 3">NX02</strain>
    </source>
</reference>
<dbReference type="Proteomes" id="UP000018851">
    <property type="component" value="Chromosome"/>
</dbReference>
<dbReference type="OrthoDB" id="7189112at2"/>
<dbReference type="HOGENOM" id="CLU_133829_0_0_5"/>
<evidence type="ECO:0000313" key="2">
    <source>
        <dbReference type="EMBL" id="AHE55233.1"/>
    </source>
</evidence>